<name>V5URD9_9CAUD</name>
<dbReference type="GeneID" id="18500625"/>
<dbReference type="OrthoDB" id="25976at10239"/>
<protein>
    <submittedName>
        <fullName evidence="2">Uncharacterized protein</fullName>
    </submittedName>
</protein>
<dbReference type="RefSeq" id="YP_009008922.1">
    <property type="nucleotide sequence ID" value="NC_023595.2"/>
</dbReference>
<evidence type="ECO:0000313" key="3">
    <source>
        <dbReference type="Proteomes" id="UP000018810"/>
    </source>
</evidence>
<evidence type="ECO:0000256" key="1">
    <source>
        <dbReference type="SAM" id="Phobius"/>
    </source>
</evidence>
<feature type="transmembrane region" description="Helical" evidence="1">
    <location>
        <begin position="32"/>
        <end position="49"/>
    </location>
</feature>
<keyword evidence="1" id="KW-0472">Membrane</keyword>
<feature type="transmembrane region" description="Helical" evidence="1">
    <location>
        <begin position="7"/>
        <end position="26"/>
    </location>
</feature>
<proteinExistence type="predicted"/>
<organism evidence="2 3">
    <name type="scientific">Enterococcus phage IME_EF3</name>
    <dbReference type="NCBI Taxonomy" id="1416012"/>
    <lineage>
        <taxon>Viruses</taxon>
        <taxon>Duplodnaviria</taxon>
        <taxon>Heunggongvirae</taxon>
        <taxon>Uroviricota</taxon>
        <taxon>Caudoviricetes</taxon>
        <taxon>Efquatrovirus</taxon>
        <taxon>Efquatrovirus EF3</taxon>
    </lineage>
</organism>
<dbReference type="Proteomes" id="UP000018810">
    <property type="component" value="Segment"/>
</dbReference>
<keyword evidence="1" id="KW-0812">Transmembrane</keyword>
<keyword evidence="1" id="KW-1133">Transmembrane helix</keyword>
<evidence type="ECO:0000313" key="2">
    <source>
        <dbReference type="EMBL" id="AHB79768.1"/>
    </source>
</evidence>
<sequence length="53" mass="5756">MNENLEIAVALLLAFVVGMFTIVFTGSSDGALVAWLVSFVLTFLATQTFKEDN</sequence>
<accession>V5URD9</accession>
<dbReference type="EMBL" id="KF728385">
    <property type="protein sequence ID" value="AHB79768.1"/>
    <property type="molecule type" value="Genomic_DNA"/>
</dbReference>
<reference evidence="2 3" key="1">
    <citation type="journal article" date="2014" name="Virus Genes">
        <title>Genome analysis of Enterococcus faecalis bacteriophage IME-EF3 harboring a putative metallo-beta-lactamase gene.</title>
        <authorList>
            <person name="Li X."/>
            <person name="Ding P."/>
            <person name="Han C."/>
            <person name="Fan H."/>
            <person name="Wang Y."/>
            <person name="Mi Z."/>
            <person name="Feng F."/>
            <person name="Tong Y."/>
        </authorList>
    </citation>
    <scope>NUCLEOTIDE SEQUENCE [LARGE SCALE GENOMIC DNA]</scope>
</reference>
<dbReference type="KEGG" id="vg:18500625"/>
<keyword evidence="3" id="KW-1185">Reference proteome</keyword>